<dbReference type="InterPro" id="IPR029058">
    <property type="entry name" value="AB_hydrolase_fold"/>
</dbReference>
<protein>
    <recommendedName>
        <fullName evidence="2">Alpha/beta hydrolase fold-3 domain-containing protein</fullName>
    </recommendedName>
</protein>
<evidence type="ECO:0000313" key="4">
    <source>
        <dbReference type="Proteomes" id="UP001603857"/>
    </source>
</evidence>
<comment type="similarity">
    <text evidence="1">Belongs to the 'GDXG' lipolytic enzyme family.</text>
</comment>
<dbReference type="Pfam" id="PF07859">
    <property type="entry name" value="Abhydrolase_3"/>
    <property type="match status" value="1"/>
</dbReference>
<evidence type="ECO:0000259" key="2">
    <source>
        <dbReference type="Pfam" id="PF07859"/>
    </source>
</evidence>
<reference evidence="3 4" key="1">
    <citation type="submission" date="2024-08" db="EMBL/GenBank/DDBJ databases">
        <title>Insights into the chromosomal genome structure of Flemingia macrophylla.</title>
        <authorList>
            <person name="Ding Y."/>
            <person name="Zhao Y."/>
            <person name="Bi W."/>
            <person name="Wu M."/>
            <person name="Zhao G."/>
            <person name="Gong Y."/>
            <person name="Li W."/>
            <person name="Zhang P."/>
        </authorList>
    </citation>
    <scope>NUCLEOTIDE SEQUENCE [LARGE SCALE GENOMIC DNA]</scope>
    <source>
        <strain evidence="3">DYQJB</strain>
        <tissue evidence="3">Leaf</tissue>
    </source>
</reference>
<comment type="caution">
    <text evidence="3">The sequence shown here is derived from an EMBL/GenBank/DDBJ whole genome shotgun (WGS) entry which is preliminary data.</text>
</comment>
<proteinExistence type="inferred from homology"/>
<dbReference type="PANTHER" id="PTHR23024:SF653">
    <property type="entry name" value="CARBOXYLESTERASE"/>
    <property type="match status" value="1"/>
</dbReference>
<keyword evidence="4" id="KW-1185">Reference proteome</keyword>
<dbReference type="SUPFAM" id="SSF53474">
    <property type="entry name" value="alpha/beta-Hydrolases"/>
    <property type="match status" value="1"/>
</dbReference>
<sequence length="254" mass="28751">MASTTPQPLLPWKTRVQIYFLTKASDVVRRTNGTVNRRLMNFLDFKTPPNAAAVKGVSTKDVTVNATRNLWFRCFLIGDSAGANVAHHVAVRVAKSGLREFRVGISGLQRVRVVGLVSIQAWFGGEERTEAEKRLVDAPIVSVPRTDWLWKAFLPDGSDRDHGAVNVCGPNSEDLSGLDYPETLVFVSGFDPLQDWQKRYYEWLKSMGKKVQLIEYPTMIHAFYIFPEIPESSHLISEVKDFINERINRISDLK</sequence>
<dbReference type="Gene3D" id="3.40.50.1820">
    <property type="entry name" value="alpha/beta hydrolase"/>
    <property type="match status" value="2"/>
</dbReference>
<dbReference type="AlphaFoldDB" id="A0ABD1MFC0"/>
<dbReference type="PANTHER" id="PTHR23024">
    <property type="entry name" value="ARYLACETAMIDE DEACETYLASE"/>
    <property type="match status" value="1"/>
</dbReference>
<evidence type="ECO:0000256" key="1">
    <source>
        <dbReference type="ARBA" id="ARBA00010515"/>
    </source>
</evidence>
<name>A0ABD1MFC0_9FABA</name>
<evidence type="ECO:0000313" key="3">
    <source>
        <dbReference type="EMBL" id="KAL2334444.1"/>
    </source>
</evidence>
<dbReference type="EMBL" id="JBGMDY010000005">
    <property type="protein sequence ID" value="KAL2334444.1"/>
    <property type="molecule type" value="Genomic_DNA"/>
</dbReference>
<dbReference type="InterPro" id="IPR050466">
    <property type="entry name" value="Carboxylest/Gibb_receptor"/>
</dbReference>
<dbReference type="InterPro" id="IPR013094">
    <property type="entry name" value="AB_hydrolase_3"/>
</dbReference>
<feature type="domain" description="Alpha/beta hydrolase fold-3" evidence="2">
    <location>
        <begin position="73"/>
        <end position="224"/>
    </location>
</feature>
<organism evidence="3 4">
    <name type="scientific">Flemingia macrophylla</name>
    <dbReference type="NCBI Taxonomy" id="520843"/>
    <lineage>
        <taxon>Eukaryota</taxon>
        <taxon>Viridiplantae</taxon>
        <taxon>Streptophyta</taxon>
        <taxon>Embryophyta</taxon>
        <taxon>Tracheophyta</taxon>
        <taxon>Spermatophyta</taxon>
        <taxon>Magnoliopsida</taxon>
        <taxon>eudicotyledons</taxon>
        <taxon>Gunneridae</taxon>
        <taxon>Pentapetalae</taxon>
        <taxon>rosids</taxon>
        <taxon>fabids</taxon>
        <taxon>Fabales</taxon>
        <taxon>Fabaceae</taxon>
        <taxon>Papilionoideae</taxon>
        <taxon>50 kb inversion clade</taxon>
        <taxon>NPAAA clade</taxon>
        <taxon>indigoferoid/millettioid clade</taxon>
        <taxon>Phaseoleae</taxon>
        <taxon>Flemingia</taxon>
    </lineage>
</organism>
<dbReference type="Proteomes" id="UP001603857">
    <property type="component" value="Unassembled WGS sequence"/>
</dbReference>
<gene>
    <name evidence="3" type="ORF">Fmac_015657</name>
</gene>
<accession>A0ABD1MFC0</accession>